<protein>
    <submittedName>
        <fullName evidence="2">Uncharacterized protein</fullName>
    </submittedName>
</protein>
<accession>A0A5B7EKE3</accession>
<reference evidence="2 3" key="1">
    <citation type="submission" date="2019-05" db="EMBL/GenBank/DDBJ databases">
        <title>Another draft genome of Portunus trituberculatus and its Hox gene families provides insights of decapod evolution.</title>
        <authorList>
            <person name="Jeong J.-H."/>
            <person name="Song I."/>
            <person name="Kim S."/>
            <person name="Choi T."/>
            <person name="Kim D."/>
            <person name="Ryu S."/>
            <person name="Kim W."/>
        </authorList>
    </citation>
    <scope>NUCLEOTIDE SEQUENCE [LARGE SCALE GENOMIC DNA]</scope>
    <source>
        <tissue evidence="2">Muscle</tissue>
    </source>
</reference>
<evidence type="ECO:0000313" key="3">
    <source>
        <dbReference type="Proteomes" id="UP000324222"/>
    </source>
</evidence>
<organism evidence="2 3">
    <name type="scientific">Portunus trituberculatus</name>
    <name type="common">Swimming crab</name>
    <name type="synonym">Neptunus trituberculatus</name>
    <dbReference type="NCBI Taxonomy" id="210409"/>
    <lineage>
        <taxon>Eukaryota</taxon>
        <taxon>Metazoa</taxon>
        <taxon>Ecdysozoa</taxon>
        <taxon>Arthropoda</taxon>
        <taxon>Crustacea</taxon>
        <taxon>Multicrustacea</taxon>
        <taxon>Malacostraca</taxon>
        <taxon>Eumalacostraca</taxon>
        <taxon>Eucarida</taxon>
        <taxon>Decapoda</taxon>
        <taxon>Pleocyemata</taxon>
        <taxon>Brachyura</taxon>
        <taxon>Eubrachyura</taxon>
        <taxon>Portunoidea</taxon>
        <taxon>Portunidae</taxon>
        <taxon>Portuninae</taxon>
        <taxon>Portunus</taxon>
    </lineage>
</organism>
<evidence type="ECO:0000313" key="2">
    <source>
        <dbReference type="EMBL" id="MPC33905.1"/>
    </source>
</evidence>
<comment type="caution">
    <text evidence="2">The sequence shown here is derived from an EMBL/GenBank/DDBJ whole genome shotgun (WGS) entry which is preliminary data.</text>
</comment>
<gene>
    <name evidence="2" type="ORF">E2C01_027273</name>
</gene>
<name>A0A5B7EKE3_PORTR</name>
<keyword evidence="3" id="KW-1185">Reference proteome</keyword>
<dbReference type="AlphaFoldDB" id="A0A5B7EKE3"/>
<evidence type="ECO:0000256" key="1">
    <source>
        <dbReference type="SAM" id="MobiDB-lite"/>
    </source>
</evidence>
<proteinExistence type="predicted"/>
<dbReference type="EMBL" id="VSRR010002937">
    <property type="protein sequence ID" value="MPC33905.1"/>
    <property type="molecule type" value="Genomic_DNA"/>
</dbReference>
<sequence length="70" mass="7612">MEIDIHYMGHFGQVQRIPVTSFDDSTESSNKRANLLPKRTGPPAPTEREVAEGVVFGPADSADERAANEA</sequence>
<feature type="region of interest" description="Disordered" evidence="1">
    <location>
        <begin position="19"/>
        <end position="70"/>
    </location>
</feature>
<dbReference type="Proteomes" id="UP000324222">
    <property type="component" value="Unassembled WGS sequence"/>
</dbReference>